<dbReference type="AlphaFoldDB" id="A0A1L8TM23"/>
<accession>A0A1L8TM23</accession>
<proteinExistence type="predicted"/>
<keyword evidence="2" id="KW-1185">Reference proteome</keyword>
<reference evidence="1 2" key="1">
    <citation type="submission" date="2014-12" db="EMBL/GenBank/DDBJ databases">
        <title>Draft genome sequences of 29 type strains of Enterococci.</title>
        <authorList>
            <person name="Zhong Z."/>
            <person name="Sun Z."/>
            <person name="Liu W."/>
            <person name="Zhang W."/>
            <person name="Zhang H."/>
        </authorList>
    </citation>
    <scope>NUCLEOTIDE SEQUENCE [LARGE SCALE GENOMIC DNA]</scope>
    <source>
        <strain evidence="1 2">DSM 17122</strain>
    </source>
</reference>
<dbReference type="EMBL" id="JXKQ01000007">
    <property type="protein sequence ID" value="OJG45273.1"/>
    <property type="molecule type" value="Genomic_DNA"/>
</dbReference>
<name>A0A1L8TM23_9ENTE</name>
<evidence type="ECO:0000313" key="1">
    <source>
        <dbReference type="EMBL" id="OJG45273.1"/>
    </source>
</evidence>
<organism evidence="1 2">
    <name type="scientific">Enterococcus hermanniensis</name>
    <dbReference type="NCBI Taxonomy" id="249189"/>
    <lineage>
        <taxon>Bacteria</taxon>
        <taxon>Bacillati</taxon>
        <taxon>Bacillota</taxon>
        <taxon>Bacilli</taxon>
        <taxon>Lactobacillales</taxon>
        <taxon>Enterococcaceae</taxon>
        <taxon>Enterococcus</taxon>
    </lineage>
</organism>
<protein>
    <submittedName>
        <fullName evidence="1">Uncharacterized protein</fullName>
    </submittedName>
</protein>
<dbReference type="Proteomes" id="UP000182077">
    <property type="component" value="Unassembled WGS sequence"/>
</dbReference>
<evidence type="ECO:0000313" key="2">
    <source>
        <dbReference type="Proteomes" id="UP000182077"/>
    </source>
</evidence>
<sequence>MMISILVQTFMVKETIIPAVNNIQIFYTGIESKGLNAVIVISALPYQSSNQNKYSKVSAKKFNVMQY</sequence>
<gene>
    <name evidence="1" type="ORF">RV04_GL002321</name>
</gene>
<comment type="caution">
    <text evidence="1">The sequence shown here is derived from an EMBL/GenBank/DDBJ whole genome shotgun (WGS) entry which is preliminary data.</text>
</comment>